<dbReference type="Proteomes" id="UP000660729">
    <property type="component" value="Unassembled WGS sequence"/>
</dbReference>
<dbReference type="OrthoDB" id="3969049at2759"/>
<name>A0A8H6R7L4_9PEZI</name>
<comment type="caution">
    <text evidence="2">The sequence shown here is derived from an EMBL/GenBank/DDBJ whole genome shotgun (WGS) entry which is preliminary data.</text>
</comment>
<reference evidence="2" key="1">
    <citation type="submission" date="2020-04" db="EMBL/GenBank/DDBJ databases">
        <title>Draft genome resource of the tomato pathogen Pseudocercospora fuligena.</title>
        <authorList>
            <person name="Zaccaron A."/>
        </authorList>
    </citation>
    <scope>NUCLEOTIDE SEQUENCE</scope>
    <source>
        <strain evidence="2">PF001</strain>
    </source>
</reference>
<organism evidence="2 3">
    <name type="scientific">Pseudocercospora fuligena</name>
    <dbReference type="NCBI Taxonomy" id="685502"/>
    <lineage>
        <taxon>Eukaryota</taxon>
        <taxon>Fungi</taxon>
        <taxon>Dikarya</taxon>
        <taxon>Ascomycota</taxon>
        <taxon>Pezizomycotina</taxon>
        <taxon>Dothideomycetes</taxon>
        <taxon>Dothideomycetidae</taxon>
        <taxon>Mycosphaerellales</taxon>
        <taxon>Mycosphaerellaceae</taxon>
        <taxon>Pseudocercospora</taxon>
    </lineage>
</organism>
<accession>A0A8H6R7L4</accession>
<feature type="region of interest" description="Disordered" evidence="1">
    <location>
        <begin position="425"/>
        <end position="450"/>
    </location>
</feature>
<evidence type="ECO:0000256" key="1">
    <source>
        <dbReference type="SAM" id="MobiDB-lite"/>
    </source>
</evidence>
<feature type="region of interest" description="Disordered" evidence="1">
    <location>
        <begin position="255"/>
        <end position="305"/>
    </location>
</feature>
<gene>
    <name evidence="2" type="ORF">HII31_11300</name>
</gene>
<keyword evidence="3" id="KW-1185">Reference proteome</keyword>
<dbReference type="EMBL" id="JABCIY010000229">
    <property type="protein sequence ID" value="KAF7187411.1"/>
    <property type="molecule type" value="Genomic_DNA"/>
</dbReference>
<dbReference type="AlphaFoldDB" id="A0A8H6R7L4"/>
<feature type="compositionally biased region" description="Basic and acidic residues" evidence="1">
    <location>
        <begin position="286"/>
        <end position="305"/>
    </location>
</feature>
<feature type="compositionally biased region" description="Low complexity" evidence="1">
    <location>
        <begin position="468"/>
        <end position="480"/>
    </location>
</feature>
<feature type="compositionally biased region" description="Basic and acidic residues" evidence="1">
    <location>
        <begin position="255"/>
        <end position="265"/>
    </location>
</feature>
<sequence>MIAFNDHHRQALANLRSKDSFLTYMLDDETSLIEGNSPRDILRRRNRLEFRRNELKAGLSRARRRYASFCDDTAFSNVAEVLPNHECVHGLVDDTSLKEMLFSDRDDSGPGDDMLLFLAQESSELSTLLVRSILARHLIFEKYGIGDDMQAEFHARTQLINDHNAAIEDALRRGAQDNGQEIRERKEIRSRMVAELWEHRNRWQAVEDSLAAACPRLEVLDKEAFRKICRTLKGTQLLEDRVDLAKLKRQLFEGEHIPTEEDPHSPTHAASSPSGTFSEPGPDETQSIREAARKAREGAFAEDRAAKEKLDQHLASYSRMLNSHQKGEDPGLPGWDPSWSKTDFDLNRLQFGQKLTREVIDSEKRLYHAMKNARDAQVEPNEYMRAAFPDLSEDGQHSGDHQMAIVKAPRDAIYNWMNKIPVTPLGAGDSELKTTPSSVPHLRSPPKWESLSNVAGDFDAKLIRKYTGPRGPRGETPGSRSELKDVDDVFK</sequence>
<feature type="compositionally biased region" description="Basic and acidic residues" evidence="1">
    <location>
        <begin position="481"/>
        <end position="491"/>
    </location>
</feature>
<protein>
    <submittedName>
        <fullName evidence="2">Uncharacterized protein</fullName>
    </submittedName>
</protein>
<proteinExistence type="predicted"/>
<evidence type="ECO:0000313" key="2">
    <source>
        <dbReference type="EMBL" id="KAF7187411.1"/>
    </source>
</evidence>
<evidence type="ECO:0000313" key="3">
    <source>
        <dbReference type="Proteomes" id="UP000660729"/>
    </source>
</evidence>
<feature type="region of interest" description="Disordered" evidence="1">
    <location>
        <begin position="465"/>
        <end position="491"/>
    </location>
</feature>